<evidence type="ECO:0000256" key="1">
    <source>
        <dbReference type="SAM" id="MobiDB-lite"/>
    </source>
</evidence>
<keyword evidence="2" id="KW-1185">Reference proteome</keyword>
<dbReference type="Proteomes" id="UP000504635">
    <property type="component" value="Unplaced"/>
</dbReference>
<dbReference type="AlphaFoldDB" id="A0A6J2YI52"/>
<gene>
    <name evidence="3" type="primary">LOC115887631</name>
</gene>
<dbReference type="GeneID" id="115887631"/>
<accession>A0A6J2YI52</accession>
<feature type="compositionally biased region" description="Polar residues" evidence="1">
    <location>
        <begin position="154"/>
        <end position="184"/>
    </location>
</feature>
<feature type="compositionally biased region" description="Basic and acidic residues" evidence="1">
    <location>
        <begin position="13"/>
        <end position="22"/>
    </location>
</feature>
<feature type="compositionally biased region" description="Low complexity" evidence="1">
    <location>
        <begin position="125"/>
        <end position="140"/>
    </location>
</feature>
<dbReference type="RefSeq" id="XP_030762956.1">
    <property type="nucleotide sequence ID" value="XM_030907096.1"/>
</dbReference>
<proteinExistence type="predicted"/>
<feature type="region of interest" description="Disordered" evidence="1">
    <location>
        <begin position="1"/>
        <end position="184"/>
    </location>
</feature>
<sequence length="184" mass="21230">MPNRDKSRRCRRDRSESREKDNRSKKRKDSDSPQGVKWKYPMERIKDLEEKLRSRERGKSASPPQTADQVVSRRRKRGHADVSDKPRHEDTVDGSPRPRHSSSREENNESSPAVNRPRESHQQYSSPLNSRSLPRPAQRGRQGGRQHHYPETVNIIQQEETTDNLQASTATPQGTTKNSRSTNS</sequence>
<dbReference type="KEGG" id="soy:115887631"/>
<reference evidence="3" key="1">
    <citation type="submission" date="2025-08" db="UniProtKB">
        <authorList>
            <consortium name="RefSeq"/>
        </authorList>
    </citation>
    <scope>IDENTIFICATION</scope>
    <source>
        <tissue evidence="3">Gonads</tissue>
    </source>
</reference>
<organism evidence="2 3">
    <name type="scientific">Sitophilus oryzae</name>
    <name type="common">Rice weevil</name>
    <name type="synonym">Curculio oryzae</name>
    <dbReference type="NCBI Taxonomy" id="7048"/>
    <lineage>
        <taxon>Eukaryota</taxon>
        <taxon>Metazoa</taxon>
        <taxon>Ecdysozoa</taxon>
        <taxon>Arthropoda</taxon>
        <taxon>Hexapoda</taxon>
        <taxon>Insecta</taxon>
        <taxon>Pterygota</taxon>
        <taxon>Neoptera</taxon>
        <taxon>Endopterygota</taxon>
        <taxon>Coleoptera</taxon>
        <taxon>Polyphaga</taxon>
        <taxon>Cucujiformia</taxon>
        <taxon>Curculionidae</taxon>
        <taxon>Dryophthorinae</taxon>
        <taxon>Sitophilus</taxon>
    </lineage>
</organism>
<evidence type="ECO:0000313" key="2">
    <source>
        <dbReference type="Proteomes" id="UP000504635"/>
    </source>
</evidence>
<evidence type="ECO:0000313" key="3">
    <source>
        <dbReference type="RefSeq" id="XP_030762956.1"/>
    </source>
</evidence>
<protein>
    <submittedName>
        <fullName evidence="3">Serine/arginine-rich splicing factor 4-like</fullName>
    </submittedName>
</protein>
<feature type="compositionally biased region" description="Basic and acidic residues" evidence="1">
    <location>
        <begin position="40"/>
        <end position="59"/>
    </location>
</feature>
<dbReference type="InParanoid" id="A0A6J2YI52"/>
<feature type="compositionally biased region" description="Basic and acidic residues" evidence="1">
    <location>
        <begin position="79"/>
        <end position="91"/>
    </location>
</feature>
<name>A0A6J2YI52_SITOR</name>
<feature type="compositionally biased region" description="Basic residues" evidence="1">
    <location>
        <begin position="1"/>
        <end position="12"/>
    </location>
</feature>